<dbReference type="Pfam" id="PF03466">
    <property type="entry name" value="LysR_substrate"/>
    <property type="match status" value="1"/>
</dbReference>
<evidence type="ECO:0000313" key="7">
    <source>
        <dbReference type="Proteomes" id="UP001265550"/>
    </source>
</evidence>
<dbReference type="SUPFAM" id="SSF46785">
    <property type="entry name" value="Winged helix' DNA-binding domain"/>
    <property type="match status" value="1"/>
</dbReference>
<dbReference type="EMBL" id="JAVDWE010000009">
    <property type="protein sequence ID" value="MDR7095609.1"/>
    <property type="molecule type" value="Genomic_DNA"/>
</dbReference>
<feature type="domain" description="HTH lysR-type" evidence="5">
    <location>
        <begin position="10"/>
        <end position="60"/>
    </location>
</feature>
<reference evidence="6 7" key="1">
    <citation type="submission" date="2023-07" db="EMBL/GenBank/DDBJ databases">
        <title>Sorghum-associated microbial communities from plants grown in Nebraska, USA.</title>
        <authorList>
            <person name="Schachtman D."/>
        </authorList>
    </citation>
    <scope>NUCLEOTIDE SEQUENCE [LARGE SCALE GENOMIC DNA]</scope>
    <source>
        <strain evidence="6 7">BE240</strain>
    </source>
</reference>
<gene>
    <name evidence="6" type="ORF">J2X09_003360</name>
</gene>
<dbReference type="Gene3D" id="1.10.10.10">
    <property type="entry name" value="Winged helix-like DNA-binding domain superfamily/Winged helix DNA-binding domain"/>
    <property type="match status" value="1"/>
</dbReference>
<accession>A0ABU1VDR3</accession>
<dbReference type="InterPro" id="IPR036388">
    <property type="entry name" value="WH-like_DNA-bd_sf"/>
</dbReference>
<name>A0ABU1VDR3_9BURK</name>
<dbReference type="Pfam" id="PF00126">
    <property type="entry name" value="HTH_1"/>
    <property type="match status" value="1"/>
</dbReference>
<keyword evidence="2" id="KW-0805">Transcription regulation</keyword>
<keyword evidence="4" id="KW-0804">Transcription</keyword>
<keyword evidence="7" id="KW-1185">Reference proteome</keyword>
<dbReference type="Gene3D" id="3.40.190.290">
    <property type="match status" value="1"/>
</dbReference>
<dbReference type="InterPro" id="IPR036390">
    <property type="entry name" value="WH_DNA-bd_sf"/>
</dbReference>
<dbReference type="InterPro" id="IPR005119">
    <property type="entry name" value="LysR_subst-bd"/>
</dbReference>
<dbReference type="SUPFAM" id="SSF53850">
    <property type="entry name" value="Periplasmic binding protein-like II"/>
    <property type="match status" value="1"/>
</dbReference>
<organism evidence="6 7">
    <name type="scientific">Hydrogenophaga laconesensis</name>
    <dbReference type="NCBI Taxonomy" id="1805971"/>
    <lineage>
        <taxon>Bacteria</taxon>
        <taxon>Pseudomonadati</taxon>
        <taxon>Pseudomonadota</taxon>
        <taxon>Betaproteobacteria</taxon>
        <taxon>Burkholderiales</taxon>
        <taxon>Comamonadaceae</taxon>
        <taxon>Hydrogenophaga</taxon>
    </lineage>
</organism>
<dbReference type="PANTHER" id="PTHR30419:SF8">
    <property type="entry name" value="NITROGEN ASSIMILATION TRANSCRIPTIONAL ACTIVATOR-RELATED"/>
    <property type="match status" value="1"/>
</dbReference>
<comment type="similarity">
    <text evidence="1">Belongs to the LysR transcriptional regulatory family.</text>
</comment>
<proteinExistence type="inferred from homology"/>
<keyword evidence="3 6" id="KW-0238">DNA-binding</keyword>
<evidence type="ECO:0000256" key="2">
    <source>
        <dbReference type="ARBA" id="ARBA00023015"/>
    </source>
</evidence>
<evidence type="ECO:0000259" key="5">
    <source>
        <dbReference type="PROSITE" id="PS50931"/>
    </source>
</evidence>
<evidence type="ECO:0000313" key="6">
    <source>
        <dbReference type="EMBL" id="MDR7095609.1"/>
    </source>
</evidence>
<evidence type="ECO:0000256" key="3">
    <source>
        <dbReference type="ARBA" id="ARBA00023125"/>
    </source>
</evidence>
<dbReference type="InterPro" id="IPR000847">
    <property type="entry name" value="LysR_HTH_N"/>
</dbReference>
<dbReference type="GO" id="GO:0003677">
    <property type="term" value="F:DNA binding"/>
    <property type="evidence" value="ECO:0007669"/>
    <property type="project" value="UniProtKB-KW"/>
</dbReference>
<dbReference type="Proteomes" id="UP001265550">
    <property type="component" value="Unassembled WGS sequence"/>
</dbReference>
<evidence type="ECO:0000256" key="4">
    <source>
        <dbReference type="ARBA" id="ARBA00023163"/>
    </source>
</evidence>
<dbReference type="RefSeq" id="WP_204731146.1">
    <property type="nucleotide sequence ID" value="NZ_JAVDWE010000009.1"/>
</dbReference>
<comment type="caution">
    <text evidence="6">The sequence shown here is derived from an EMBL/GenBank/DDBJ whole genome shotgun (WGS) entry which is preliminary data.</text>
</comment>
<protein>
    <submittedName>
        <fullName evidence="6">DNA-binding transcriptional LysR family regulator</fullName>
    </submittedName>
</protein>
<dbReference type="PROSITE" id="PS50931">
    <property type="entry name" value="HTH_LYSR"/>
    <property type="match status" value="1"/>
</dbReference>
<dbReference type="PANTHER" id="PTHR30419">
    <property type="entry name" value="HTH-TYPE TRANSCRIPTIONAL REGULATOR YBHD"/>
    <property type="match status" value="1"/>
</dbReference>
<evidence type="ECO:0000256" key="1">
    <source>
        <dbReference type="ARBA" id="ARBA00009437"/>
    </source>
</evidence>
<dbReference type="InterPro" id="IPR050950">
    <property type="entry name" value="HTH-type_LysR_regulators"/>
</dbReference>
<sequence length="301" mass="32936">MLHPPRAYIYLDAVARAGSIRKAAEKLHVASTALNRMILELEEQAGTPLFERLPRGVRLTAAGEVLVHTVRRSLSDLRSAQSQIEQLRGLVRGTVRLGCAESVATDLIPSAVAQHQAQHPGVQFQVVSGVTHHLVQLLGQDEVELVLVHDPAPSDDLQVISRLHQPLCAMVRPDHPLAGRTSLRLAECQPYAVALGDHSFGSRRLLDAVMARSRIAMRPMIEASTVQLLKEFTRQTGAISFQFEIGTLQEKRRGELVSIPLVDAALGRSELVLAVREGRRLPSATLSFVELLVGRLAEITP</sequence>